<sequence length="71" mass="8061">MLQSLRRLVKSTQMTASVQSEGHFDKNAFLAFRCVVWNRLRNANWAVKEFRLSECIYVVGIDRIAGASGVD</sequence>
<dbReference type="EMBL" id="KK107403">
    <property type="protein sequence ID" value="EZA51299.1"/>
    <property type="molecule type" value="Genomic_DNA"/>
</dbReference>
<dbReference type="Proteomes" id="UP000053097">
    <property type="component" value="Unassembled WGS sequence"/>
</dbReference>
<reference evidence="1 2" key="1">
    <citation type="journal article" date="2014" name="Curr. Biol.">
        <title>The genome of the clonal raider ant Cerapachys biroi.</title>
        <authorList>
            <person name="Oxley P.R."/>
            <person name="Ji L."/>
            <person name="Fetter-Pruneda I."/>
            <person name="McKenzie S.K."/>
            <person name="Li C."/>
            <person name="Hu H."/>
            <person name="Zhang G."/>
            <person name="Kronauer D.J."/>
        </authorList>
    </citation>
    <scope>NUCLEOTIDE SEQUENCE [LARGE SCALE GENOMIC DNA]</scope>
</reference>
<evidence type="ECO:0000313" key="2">
    <source>
        <dbReference type="Proteomes" id="UP000053097"/>
    </source>
</evidence>
<proteinExistence type="predicted"/>
<dbReference type="AlphaFoldDB" id="A0A026W8E7"/>
<organism evidence="1 2">
    <name type="scientific">Ooceraea biroi</name>
    <name type="common">Clonal raider ant</name>
    <name type="synonym">Cerapachys biroi</name>
    <dbReference type="NCBI Taxonomy" id="2015173"/>
    <lineage>
        <taxon>Eukaryota</taxon>
        <taxon>Metazoa</taxon>
        <taxon>Ecdysozoa</taxon>
        <taxon>Arthropoda</taxon>
        <taxon>Hexapoda</taxon>
        <taxon>Insecta</taxon>
        <taxon>Pterygota</taxon>
        <taxon>Neoptera</taxon>
        <taxon>Endopterygota</taxon>
        <taxon>Hymenoptera</taxon>
        <taxon>Apocrita</taxon>
        <taxon>Aculeata</taxon>
        <taxon>Formicoidea</taxon>
        <taxon>Formicidae</taxon>
        <taxon>Dorylinae</taxon>
        <taxon>Ooceraea</taxon>
    </lineage>
</organism>
<gene>
    <name evidence="1" type="ORF">X777_09977</name>
</gene>
<protein>
    <submittedName>
        <fullName evidence="1">Uncharacterized protein</fullName>
    </submittedName>
</protein>
<evidence type="ECO:0000313" key="1">
    <source>
        <dbReference type="EMBL" id="EZA51299.1"/>
    </source>
</evidence>
<keyword evidence="2" id="KW-1185">Reference proteome</keyword>
<accession>A0A026W8E7</accession>
<name>A0A026W8E7_OOCBI</name>